<gene>
    <name evidence="1" type="ORF">HLB44_20820</name>
</gene>
<dbReference type="CDD" id="cd14744">
    <property type="entry name" value="PAAR_CT_2"/>
    <property type="match status" value="1"/>
</dbReference>
<proteinExistence type="predicted"/>
<evidence type="ECO:0000313" key="2">
    <source>
        <dbReference type="Proteomes" id="UP000737171"/>
    </source>
</evidence>
<evidence type="ECO:0000313" key="1">
    <source>
        <dbReference type="EMBL" id="NRF69448.1"/>
    </source>
</evidence>
<dbReference type="Gene3D" id="2.60.200.60">
    <property type="match status" value="1"/>
</dbReference>
<dbReference type="RefSeq" id="WP_173126341.1">
    <property type="nucleotide sequence ID" value="NZ_JABRWJ010000006.1"/>
</dbReference>
<organism evidence="1 2">
    <name type="scientific">Pseudaquabacterium terrae</name>
    <dbReference type="NCBI Taxonomy" id="2732868"/>
    <lineage>
        <taxon>Bacteria</taxon>
        <taxon>Pseudomonadati</taxon>
        <taxon>Pseudomonadota</taxon>
        <taxon>Betaproteobacteria</taxon>
        <taxon>Burkholderiales</taxon>
        <taxon>Sphaerotilaceae</taxon>
        <taxon>Pseudaquabacterium</taxon>
    </lineage>
</organism>
<reference evidence="1 2" key="1">
    <citation type="submission" date="2020-05" db="EMBL/GenBank/DDBJ databases">
        <title>Aquincola sp. isolate from soil.</title>
        <authorList>
            <person name="Han J."/>
            <person name="Kim D.-U."/>
        </authorList>
    </citation>
    <scope>NUCLEOTIDE SEQUENCE [LARGE SCALE GENOMIC DNA]</scope>
    <source>
        <strain evidence="1 2">S2</strain>
    </source>
</reference>
<accession>A0ABX2ELH9</accession>
<keyword evidence="2" id="KW-1185">Reference proteome</keyword>
<dbReference type="Proteomes" id="UP000737171">
    <property type="component" value="Unassembled WGS sequence"/>
</dbReference>
<protein>
    <submittedName>
        <fullName evidence="1">PAAR domain-containing protein</fullName>
    </submittedName>
</protein>
<dbReference type="InterPro" id="IPR008727">
    <property type="entry name" value="PAAR_motif"/>
</dbReference>
<dbReference type="Pfam" id="PF05488">
    <property type="entry name" value="PAAR_motif"/>
    <property type="match status" value="1"/>
</dbReference>
<dbReference type="EMBL" id="JABRWJ010000006">
    <property type="protein sequence ID" value="NRF69448.1"/>
    <property type="molecule type" value="Genomic_DNA"/>
</dbReference>
<name>A0ABX2ELH9_9BURK</name>
<comment type="caution">
    <text evidence="1">The sequence shown here is derived from an EMBL/GenBank/DDBJ whole genome shotgun (WGS) entry which is preliminary data.</text>
</comment>
<sequence length="89" mass="9268">MSRPVIILGDRHSHGGFVIEGAPSTDTHGIPIARMGDKVVCPVPGHGVNFIASGDSTCIVDGKPVARDGDVTACGARIFHSQQPTIDHL</sequence>